<gene>
    <name evidence="2" type="ORF">D6T63_01460</name>
</gene>
<dbReference type="SMART" id="SM00065">
    <property type="entry name" value="GAF"/>
    <property type="match status" value="1"/>
</dbReference>
<proteinExistence type="predicted"/>
<reference evidence="2 3" key="1">
    <citation type="submission" date="2018-09" db="EMBL/GenBank/DDBJ databases">
        <title>Novel species of Arthrobacter.</title>
        <authorList>
            <person name="Liu Q."/>
            <person name="Xin Y.-H."/>
        </authorList>
    </citation>
    <scope>NUCLEOTIDE SEQUENCE [LARGE SCALE GENOMIC DNA]</scope>
    <source>
        <strain evidence="2 3">Hz2</strain>
    </source>
</reference>
<dbReference type="PANTHER" id="PTHR43102">
    <property type="entry name" value="SLR1143 PROTEIN"/>
    <property type="match status" value="1"/>
</dbReference>
<evidence type="ECO:0000313" key="2">
    <source>
        <dbReference type="EMBL" id="RJT83149.1"/>
    </source>
</evidence>
<dbReference type="Proteomes" id="UP000272560">
    <property type="component" value="Unassembled WGS sequence"/>
</dbReference>
<protein>
    <submittedName>
        <fullName evidence="2">GAF domain-containing protein</fullName>
    </submittedName>
</protein>
<dbReference type="Pfam" id="PF01590">
    <property type="entry name" value="GAF"/>
    <property type="match status" value="1"/>
</dbReference>
<dbReference type="AlphaFoldDB" id="A0A3A5MC15"/>
<dbReference type="SUPFAM" id="SSF55781">
    <property type="entry name" value="GAF domain-like"/>
    <property type="match status" value="1"/>
</dbReference>
<organism evidence="2 3">
    <name type="scientific">Arthrobacter cheniae</name>
    <dbReference type="NCBI Taxonomy" id="1258888"/>
    <lineage>
        <taxon>Bacteria</taxon>
        <taxon>Bacillati</taxon>
        <taxon>Actinomycetota</taxon>
        <taxon>Actinomycetes</taxon>
        <taxon>Micrococcales</taxon>
        <taxon>Micrococcaceae</taxon>
        <taxon>Arthrobacter</taxon>
    </lineage>
</organism>
<comment type="caution">
    <text evidence="2">The sequence shown here is derived from an EMBL/GenBank/DDBJ whole genome shotgun (WGS) entry which is preliminary data.</text>
</comment>
<dbReference type="PANTHER" id="PTHR43102:SF2">
    <property type="entry name" value="GAF DOMAIN-CONTAINING PROTEIN"/>
    <property type="match status" value="1"/>
</dbReference>
<dbReference type="Gene3D" id="3.30.450.40">
    <property type="match status" value="1"/>
</dbReference>
<feature type="domain" description="GAF" evidence="1">
    <location>
        <begin position="203"/>
        <end position="338"/>
    </location>
</feature>
<dbReference type="InterPro" id="IPR003018">
    <property type="entry name" value="GAF"/>
</dbReference>
<evidence type="ECO:0000259" key="1">
    <source>
        <dbReference type="SMART" id="SM00065"/>
    </source>
</evidence>
<accession>A0A3A5MC15</accession>
<evidence type="ECO:0000313" key="3">
    <source>
        <dbReference type="Proteomes" id="UP000272560"/>
    </source>
</evidence>
<name>A0A3A5MC15_9MICC</name>
<dbReference type="InterPro" id="IPR029016">
    <property type="entry name" value="GAF-like_dom_sf"/>
</dbReference>
<dbReference type="EMBL" id="QZVT01000001">
    <property type="protein sequence ID" value="RJT83149.1"/>
    <property type="molecule type" value="Genomic_DNA"/>
</dbReference>
<sequence length="341" mass="36952">MPGCTCQGCRSCAAGRIVWEAYACPASVLGEGQREANRMLNDYLQQWSAIQTVRAAELNSRDVVLEYVTAGGDSSELDVQCYLAGLVMIPALQRDGVAHAINELLDATGSLVDGAHYSTYDVASDLGYADYLRTLVLTPDGYDFGAPSLGDRSTSAASSGVAGGGPVGHAVREEEYRTLHEAQEDAEFRRCRALYESGLLDTGSEDRFDRIIAQARNHFGVSSASMALITESSQIIKSVVGPIGQDLPRSQALCAKTIERDRTLVITDASTHPDWRNHPLVTGGPEVRFYAGHPLSTADGWRIGTLCLIDDQPRSFTEDDERELRILAHKAQAEFWVGPLG</sequence>
<keyword evidence="3" id="KW-1185">Reference proteome</keyword>